<dbReference type="AlphaFoldDB" id="U5EWG2"/>
<evidence type="ECO:0000256" key="3">
    <source>
        <dbReference type="ARBA" id="ARBA00019235"/>
    </source>
</evidence>
<keyword evidence="7" id="KW-0746">Sphingolipid metabolism</keyword>
<evidence type="ECO:0000256" key="6">
    <source>
        <dbReference type="PIRSR" id="PIRSR606823-2"/>
    </source>
</evidence>
<keyword evidence="6" id="KW-0862">Zinc</keyword>
<evidence type="ECO:0000256" key="8">
    <source>
        <dbReference type="SAM" id="SignalP"/>
    </source>
</evidence>
<comment type="similarity">
    <text evidence="1 7">Belongs to the neutral ceramidase family.</text>
</comment>
<feature type="signal peptide" evidence="8">
    <location>
        <begin position="1"/>
        <end position="20"/>
    </location>
</feature>
<protein>
    <recommendedName>
        <fullName evidence="3 7">Neutral ceramidase</fullName>
        <ecNumber evidence="2 7">3.5.1.23</ecNumber>
    </recommendedName>
</protein>
<keyword evidence="7" id="KW-0443">Lipid metabolism</keyword>
<dbReference type="EC" id="3.5.1.23" evidence="2 7"/>
<evidence type="ECO:0000256" key="1">
    <source>
        <dbReference type="ARBA" id="ARBA00009835"/>
    </source>
</evidence>
<comment type="cofactor">
    <cofactor evidence="6">
        <name>Zn(2+)</name>
        <dbReference type="ChEBI" id="CHEBI:29105"/>
    </cofactor>
    <text evidence="6">Binds 1 zinc ion per subunit.</text>
</comment>
<reference evidence="11" key="1">
    <citation type="journal article" date="2014" name="Insect Biochem. Mol. Biol.">
        <title>An insight into the sialome of the frog biting fly, Corethrella appendiculata.</title>
        <authorList>
            <person name="Ribeiro J.M.C."/>
            <person name="Chagas A.C."/>
            <person name="Pham V.M."/>
            <person name="Lounibos L.P."/>
            <person name="Calvo E."/>
        </authorList>
    </citation>
    <scope>NUCLEOTIDE SEQUENCE</scope>
    <source>
        <tissue evidence="11">Salivary glands</tissue>
    </source>
</reference>
<feature type="binding site" evidence="6">
    <location>
        <position position="222"/>
    </location>
    <ligand>
        <name>Zn(2+)</name>
        <dbReference type="ChEBI" id="CHEBI:29105"/>
    </ligand>
</feature>
<dbReference type="PANTHER" id="PTHR12670:SF1">
    <property type="entry name" value="NEUTRAL CERAMIDASE"/>
    <property type="match status" value="1"/>
</dbReference>
<dbReference type="InterPro" id="IPR031329">
    <property type="entry name" value="NEUT/ALK_ceramidase_N"/>
</dbReference>
<feature type="chain" id="PRO_5004659838" description="Neutral ceramidase" evidence="8">
    <location>
        <begin position="21"/>
        <end position="711"/>
    </location>
</feature>
<dbReference type="GO" id="GO:0016020">
    <property type="term" value="C:membrane"/>
    <property type="evidence" value="ECO:0007669"/>
    <property type="project" value="GOC"/>
</dbReference>
<evidence type="ECO:0000313" key="11">
    <source>
        <dbReference type="EMBL" id="JAB58439.1"/>
    </source>
</evidence>
<evidence type="ECO:0000259" key="9">
    <source>
        <dbReference type="Pfam" id="PF04734"/>
    </source>
</evidence>
<dbReference type="GO" id="GO:0042759">
    <property type="term" value="P:long-chain fatty acid biosynthetic process"/>
    <property type="evidence" value="ECO:0007669"/>
    <property type="project" value="TreeGrafter"/>
</dbReference>
<evidence type="ECO:0000256" key="2">
    <source>
        <dbReference type="ARBA" id="ARBA00011891"/>
    </source>
</evidence>
<feature type="binding site" evidence="6">
    <location>
        <position position="113"/>
    </location>
    <ligand>
        <name>Zn(2+)</name>
        <dbReference type="ChEBI" id="CHEBI:29105"/>
    </ligand>
</feature>
<name>U5EWG2_9DIPT</name>
<dbReference type="PANTHER" id="PTHR12670">
    <property type="entry name" value="CERAMIDASE"/>
    <property type="match status" value="1"/>
</dbReference>
<organism evidence="11">
    <name type="scientific">Corethrella appendiculata</name>
    <dbReference type="NCBI Taxonomy" id="1370023"/>
    <lineage>
        <taxon>Eukaryota</taxon>
        <taxon>Metazoa</taxon>
        <taxon>Ecdysozoa</taxon>
        <taxon>Arthropoda</taxon>
        <taxon>Hexapoda</taxon>
        <taxon>Insecta</taxon>
        <taxon>Pterygota</taxon>
        <taxon>Neoptera</taxon>
        <taxon>Endopterygota</taxon>
        <taxon>Diptera</taxon>
        <taxon>Nematocera</taxon>
        <taxon>Culicoidea</taxon>
        <taxon>Chaoboridae</taxon>
        <taxon>Corethrella</taxon>
    </lineage>
</organism>
<dbReference type="InterPro" id="IPR038445">
    <property type="entry name" value="NCDase_C_sf"/>
</dbReference>
<keyword evidence="6" id="KW-0479">Metal-binding</keyword>
<dbReference type="GO" id="GO:0005576">
    <property type="term" value="C:extracellular region"/>
    <property type="evidence" value="ECO:0007669"/>
    <property type="project" value="TreeGrafter"/>
</dbReference>
<dbReference type="InterPro" id="IPR031331">
    <property type="entry name" value="NEUT/ALK_ceramidase_C"/>
</dbReference>
<dbReference type="GO" id="GO:0046512">
    <property type="term" value="P:sphingosine biosynthetic process"/>
    <property type="evidence" value="ECO:0007669"/>
    <property type="project" value="TreeGrafter"/>
</dbReference>
<keyword evidence="8" id="KW-0732">Signal</keyword>
<dbReference type="InterPro" id="IPR006823">
    <property type="entry name" value="Ceramidase_alk"/>
</dbReference>
<feature type="active site" description="Nucleophile" evidence="5">
    <location>
        <position position="272"/>
    </location>
</feature>
<feature type="binding site" evidence="6">
    <location>
        <position position="501"/>
    </location>
    <ligand>
        <name>Zn(2+)</name>
        <dbReference type="ChEBI" id="CHEBI:29105"/>
    </ligand>
</feature>
<dbReference type="GO" id="GO:0017040">
    <property type="term" value="F:N-acylsphingosine amidohydrolase activity"/>
    <property type="evidence" value="ECO:0007669"/>
    <property type="project" value="UniProtKB-UniRule"/>
</dbReference>
<dbReference type="Pfam" id="PF17048">
    <property type="entry name" value="Ceramidse_alk_C"/>
    <property type="match status" value="1"/>
</dbReference>
<feature type="domain" description="Neutral/alkaline non-lysosomal ceramidase C-terminal" evidence="10">
    <location>
        <begin position="533"/>
        <end position="692"/>
    </location>
</feature>
<evidence type="ECO:0000259" key="10">
    <source>
        <dbReference type="Pfam" id="PF17048"/>
    </source>
</evidence>
<evidence type="ECO:0000256" key="7">
    <source>
        <dbReference type="RuleBase" id="RU366019"/>
    </source>
</evidence>
<dbReference type="Pfam" id="PF04734">
    <property type="entry name" value="Ceramidase_alk"/>
    <property type="match status" value="1"/>
</dbReference>
<dbReference type="Gene3D" id="2.60.40.2300">
    <property type="entry name" value="Neutral/alkaline non-lysosomal ceramidase, C-terminal domain"/>
    <property type="match status" value="1"/>
</dbReference>
<evidence type="ECO:0000256" key="4">
    <source>
        <dbReference type="ARBA" id="ARBA00022801"/>
    </source>
</evidence>
<evidence type="ECO:0000256" key="5">
    <source>
        <dbReference type="PIRSR" id="PIRSR606823-1"/>
    </source>
</evidence>
<dbReference type="EMBL" id="GANO01001432">
    <property type="protein sequence ID" value="JAB58439.1"/>
    <property type="molecule type" value="mRNA"/>
</dbReference>
<sequence>MIRIIFLSLCCVGLINFAVAEYRIGVGRADCTGPPVEIHFMGYASLTQQGTGLHLRQYSRAYIFEKNGKRAIFVTVDAGMIGHTIKRDVLARLNAKYPNEDFNNDNLVISGTHTHGTPGGFLKHVLYDLTILGFVAETYNALIDGITRSIERAHENMRNGKIYISDIEVEGVNMNRSPASYDNNPEEEKAQYNTNVDKTVVQMRFVDDSNNLFGCVNWVAIHPVSMNNTNTLVTTDNVGYASILLEKEFNKDLVGKGDFVCGFAASNLGDVSPNIKGAVCEKTGLPCDYVTSTCPDNTGPCFASGPGENMIESTKIIGTRLYEGALKLLLQESGREVTGDIGYEHEYVTFSERRTTYYNPKTRSMEDVRGCLPAMGYSFAAGTTDGPGASPFAQGTDTDNAFWNFVRDLIMKPTADDIECHSPKPILLATGRNHFPYDWQPATVSTQLLLVGDVAIVAVPGELTTMSGRRMRNKVRDASLAIGGPDVQVIIAGLSNIYSSYITTPEEYQIQRYEGASTIFGPHTLTIYIEQYQKLLQTIIKKESIEESVSIPDSDHKLISFVTPVVYDGHPIGKDFGYVHVQPLSAYWRGDTVYTKFVSANPRNDLRQEDTYFTVEKQGDSGNWHVVATDADWETKFKWTRVSTILGFSDLEFYWEISDTVEAGTYRIQHFGKSLSFGKLTPYTGTTNQFVIYSSKNKNVNKTVYHDEFAK</sequence>
<accession>U5EWG2</accession>
<dbReference type="GO" id="GO:0046514">
    <property type="term" value="P:ceramide catabolic process"/>
    <property type="evidence" value="ECO:0007669"/>
    <property type="project" value="InterPro"/>
</dbReference>
<keyword evidence="4 7" id="KW-0378">Hydrolase</keyword>
<comment type="catalytic activity">
    <reaction evidence="7">
        <text>an N-acylsphing-4-enine + H2O = sphing-4-enine + a fatty acid</text>
        <dbReference type="Rhea" id="RHEA:20856"/>
        <dbReference type="ChEBI" id="CHEBI:15377"/>
        <dbReference type="ChEBI" id="CHEBI:28868"/>
        <dbReference type="ChEBI" id="CHEBI:52639"/>
        <dbReference type="ChEBI" id="CHEBI:57756"/>
        <dbReference type="EC" id="3.5.1.23"/>
    </reaction>
</comment>
<dbReference type="GO" id="GO:0046872">
    <property type="term" value="F:metal ion binding"/>
    <property type="evidence" value="ECO:0007669"/>
    <property type="project" value="UniProtKB-KW"/>
</dbReference>
<feature type="domain" description="Neutral/alkaline non-lysosomal ceramidase N-terminal" evidence="9">
    <location>
        <begin position="22"/>
        <end position="529"/>
    </location>
</feature>
<proteinExistence type="evidence at transcript level"/>
<feature type="binding site" evidence="6">
    <location>
        <position position="462"/>
    </location>
    <ligand>
        <name>Zn(2+)</name>
        <dbReference type="ChEBI" id="CHEBI:29105"/>
    </ligand>
</feature>